<feature type="transmembrane region" description="Helical" evidence="1">
    <location>
        <begin position="36"/>
        <end position="54"/>
    </location>
</feature>
<feature type="transmembrane region" description="Helical" evidence="1">
    <location>
        <begin position="12"/>
        <end position="30"/>
    </location>
</feature>
<dbReference type="InterPro" id="IPR027463">
    <property type="entry name" value="AcrB_DN_DC_subdom"/>
</dbReference>
<evidence type="ECO:0000313" key="3">
    <source>
        <dbReference type="Proteomes" id="UP000652198"/>
    </source>
</evidence>
<dbReference type="RefSeq" id="WP_172311344.1">
    <property type="nucleotide sequence ID" value="NZ_WOEY01000065.1"/>
</dbReference>
<keyword evidence="1" id="KW-0472">Membrane</keyword>
<dbReference type="Proteomes" id="UP000652198">
    <property type="component" value="Unassembled WGS sequence"/>
</dbReference>
<dbReference type="SUPFAM" id="SSF82714">
    <property type="entry name" value="Multidrug efflux transporter AcrB TolC docking domain, DN and DC subdomains"/>
    <property type="match status" value="2"/>
</dbReference>
<dbReference type="Gene3D" id="3.30.70.1440">
    <property type="entry name" value="Multidrug efflux transporter AcrB pore domain"/>
    <property type="match status" value="1"/>
</dbReference>
<feature type="transmembrane region" description="Helical" evidence="1">
    <location>
        <begin position="360"/>
        <end position="380"/>
    </location>
</feature>
<dbReference type="Gene3D" id="1.20.1640.10">
    <property type="entry name" value="Multidrug efflux transporter AcrB transmembrane domain"/>
    <property type="match status" value="2"/>
</dbReference>
<organism evidence="2 3">
    <name type="scientific">Paraburkholderia solitsugae</name>
    <dbReference type="NCBI Taxonomy" id="2675748"/>
    <lineage>
        <taxon>Bacteria</taxon>
        <taxon>Pseudomonadati</taxon>
        <taxon>Pseudomonadota</taxon>
        <taxon>Betaproteobacteria</taxon>
        <taxon>Burkholderiales</taxon>
        <taxon>Burkholderiaceae</taxon>
        <taxon>Paraburkholderia</taxon>
    </lineage>
</organism>
<evidence type="ECO:0000256" key="1">
    <source>
        <dbReference type="SAM" id="Phobius"/>
    </source>
</evidence>
<keyword evidence="3" id="KW-1185">Reference proteome</keyword>
<dbReference type="Gene3D" id="3.30.2090.10">
    <property type="entry name" value="Multidrug efflux transporter AcrB TolC docking domain, DN and DC subdomains"/>
    <property type="match status" value="2"/>
</dbReference>
<feature type="transmembrane region" description="Helical" evidence="1">
    <location>
        <begin position="923"/>
        <end position="941"/>
    </location>
</feature>
<feature type="transmembrane region" description="Helical" evidence="1">
    <location>
        <begin position="431"/>
        <end position="452"/>
    </location>
</feature>
<evidence type="ECO:0000313" key="2">
    <source>
        <dbReference type="EMBL" id="NPT42757.1"/>
    </source>
</evidence>
<dbReference type="PANTHER" id="PTHR32063">
    <property type="match status" value="1"/>
</dbReference>
<dbReference type="SUPFAM" id="SSF82693">
    <property type="entry name" value="Multidrug efflux transporter AcrB pore domain, PN1, PN2, PC1 and PC2 subdomains"/>
    <property type="match status" value="2"/>
</dbReference>
<gene>
    <name evidence="2" type="ORF">GNZ12_15855</name>
</gene>
<feature type="transmembrane region" description="Helical" evidence="1">
    <location>
        <begin position="1029"/>
        <end position="1052"/>
    </location>
</feature>
<dbReference type="PRINTS" id="PR00702">
    <property type="entry name" value="ACRIFLAVINRP"/>
</dbReference>
<dbReference type="InterPro" id="IPR001036">
    <property type="entry name" value="Acrflvin-R"/>
</dbReference>
<protein>
    <submittedName>
        <fullName evidence="2">MMPL family transporter</fullName>
    </submittedName>
</protein>
<keyword evidence="1" id="KW-1133">Transmembrane helix</keyword>
<dbReference type="Gene3D" id="3.30.70.1430">
    <property type="entry name" value="Multidrug efflux transporter AcrB pore domain"/>
    <property type="match status" value="2"/>
</dbReference>
<feature type="transmembrane region" description="Helical" evidence="1">
    <location>
        <begin position="998"/>
        <end position="1017"/>
    </location>
</feature>
<accession>A0ABX2BPE6</accession>
<keyword evidence="1" id="KW-0812">Transmembrane</keyword>
<dbReference type="Pfam" id="PF00873">
    <property type="entry name" value="ACR_tran"/>
    <property type="match status" value="1"/>
</dbReference>
<proteinExistence type="predicted"/>
<name>A0ABX2BPE6_9BURK</name>
<dbReference type="PANTHER" id="PTHR32063:SF8">
    <property type="entry name" value="CATION EFFLUX PROTEIN"/>
    <property type="match status" value="1"/>
</dbReference>
<sequence length="1076" mass="114345">MWIVKLALRRPYTFVVLAVLIFIIGPLAILRTPTDIFPNINIPVVSIVWTYNGFSAQDMANRITSNYERALTSDVDDIEHIESQSLNGVSVVKIFFHPGADINRAIAEAASNSASILRVLPPGTLPPNIITYNASTVPILQLGLSSDTLSEQQLYDLGNSQIRTQLATVQGASVPLPFGGKVRQIMVDIDPRALQAKGLSPLDVVNAVNAQNLILPGGTAKIGTKEYNVQMNGSTDTVAALNDLPIKTVAGGVVYVRDVAHVRDGYAPQTNIVRSNGKRAALLTIEKSGSTSTLTIIQQVKAMLPHIAAGLPSALHITALSDQSVFVKSAVMGVAREAVIAAALTALMILLFLGSWRATLIIAVSIPLAVLTSLIALSALGQTINIMTLGGLALAVGILVDDATVAIENITHHLENGEPLHDAILNGSGEIAVPTFVSTLSICIVFVPMFLLSGVARYLFVPLAEAVVFAMIASYFFSRTLVPTLAMYLMRARSNAPVTGNGPIARLIRFQSAFEHRFERLRERYRGVLGSAIERPRRFIAIFLLLCIGSLALVPFAGRDFFPAVDTGEIRLHLRAPTGTRIEDTARITDEVEARVRSVIPKQELAAMLDNIGVPVSGINLTYDSSDPIGPEDAEVMITLAAGHKPTAAYVATLRTTLSKDFPGVTFAFLPADIVSQILNFGLPAPIDIQIVGNKLDANRVVANRLLAQLRGVRGLVDARIQQPGDEPAINVNVDRTRAIQAGLLQRDVSQNLLIALSGSSQTSPNFWLDPSNGVSYPLMAMMPQYDINSLQALANIPVAQSSGASAGVATTGNGPAPQNLLGALSTLTRGTQQAVVSHYNVQPVLDIFASAQGRDLGGVAADVTRLVDQIRPQLPPGASIVVRGQVQAMHDSFSGLASGLVFAIALVYLLMVVNFQSWLDPFIIISGLPGSLAGIAWMLFSTGTSLSVPALTGTILCIGIATANSILVINTAREFHHGGKPPLQAALEAGFGRFRPVLMTALAMLIGMLPMALGLGDGGEQNAPLGRAVIGGLALGTVSTLLFVPVVYGMVHAWLDKRRAARIDTEESRVPARTL</sequence>
<feature type="transmembrane region" description="Helical" evidence="1">
    <location>
        <begin position="338"/>
        <end position="354"/>
    </location>
</feature>
<dbReference type="SUPFAM" id="SSF82866">
    <property type="entry name" value="Multidrug efflux transporter AcrB transmembrane domain"/>
    <property type="match status" value="2"/>
</dbReference>
<reference evidence="2 3" key="1">
    <citation type="submission" date="2019-11" db="EMBL/GenBank/DDBJ databases">
        <title>Metabolism of dissolved organic matter in forest soils.</title>
        <authorList>
            <person name="Cyle K.T."/>
            <person name="Wilhelm R.C."/>
            <person name="Martinez C.E."/>
        </authorList>
    </citation>
    <scope>NUCLEOTIDE SEQUENCE [LARGE SCALE GENOMIC DNA]</scope>
    <source>
        <strain evidence="2 3">1N</strain>
    </source>
</reference>
<feature type="transmembrane region" description="Helical" evidence="1">
    <location>
        <begin position="947"/>
        <end position="970"/>
    </location>
</feature>
<dbReference type="EMBL" id="WOEY01000065">
    <property type="protein sequence ID" value="NPT42757.1"/>
    <property type="molecule type" value="Genomic_DNA"/>
</dbReference>
<feature type="transmembrane region" description="Helical" evidence="1">
    <location>
        <begin position="539"/>
        <end position="558"/>
    </location>
</feature>
<feature type="transmembrane region" description="Helical" evidence="1">
    <location>
        <begin position="894"/>
        <end position="916"/>
    </location>
</feature>
<comment type="caution">
    <text evidence="2">The sequence shown here is derived from an EMBL/GenBank/DDBJ whole genome shotgun (WGS) entry which is preliminary data.</text>
</comment>
<dbReference type="Gene3D" id="3.30.70.1320">
    <property type="entry name" value="Multidrug efflux transporter AcrB pore domain like"/>
    <property type="match status" value="1"/>
</dbReference>